<dbReference type="Proteomes" id="UP000248326">
    <property type="component" value="Unassembled WGS sequence"/>
</dbReference>
<comment type="caution">
    <text evidence="6">The sequence shown here is derived from an EMBL/GenBank/DDBJ whole genome shotgun (WGS) entry which is preliminary data.</text>
</comment>
<keyword evidence="3 5" id="KW-1133">Transmembrane helix</keyword>
<accession>A0A318S0B6</accession>
<comment type="subcellular location">
    <subcellularLocation>
        <location evidence="1">Membrane</location>
        <topology evidence="1">Multi-pass membrane protein</topology>
    </subcellularLocation>
</comment>
<evidence type="ECO:0000256" key="2">
    <source>
        <dbReference type="ARBA" id="ARBA00022692"/>
    </source>
</evidence>
<dbReference type="GO" id="GO:0016020">
    <property type="term" value="C:membrane"/>
    <property type="evidence" value="ECO:0007669"/>
    <property type="project" value="UniProtKB-SubCell"/>
</dbReference>
<dbReference type="RefSeq" id="WP_110888913.1">
    <property type="nucleotide sequence ID" value="NZ_QJSX01000029.1"/>
</dbReference>
<dbReference type="Pfam" id="PF07681">
    <property type="entry name" value="DoxX"/>
    <property type="match status" value="1"/>
</dbReference>
<name>A0A318S0B6_9DEIO</name>
<reference evidence="6 7" key="1">
    <citation type="submission" date="2018-06" db="EMBL/GenBank/DDBJ databases">
        <title>Genomic Encyclopedia of Type Strains, Phase IV (KMG-IV): sequencing the most valuable type-strain genomes for metagenomic binning, comparative biology and taxonomic classification.</title>
        <authorList>
            <person name="Goeker M."/>
        </authorList>
    </citation>
    <scope>NUCLEOTIDE SEQUENCE [LARGE SCALE GENOMIC DNA]</scope>
    <source>
        <strain evidence="6 7">DSM 18048</strain>
    </source>
</reference>
<sequence length="187" mass="20183">MLTADVRRTTPKFDLSRFTFANARTAPLWALLRVYVGYEWLTAGLHKASDPNGVWIGAKAGVAVGGFLKGALAKTAGDHPDVQGWYASFIQNFALPNATLFSYLVTFGEIAVGLALILGLFTAVAAFFGGFMNVAYLLAGTVSTNPVLFVLATWLVLAWRVAGYLGLDYFVLPRLGFKTPSARPKDN</sequence>
<dbReference type="InterPro" id="IPR032808">
    <property type="entry name" value="DoxX"/>
</dbReference>
<evidence type="ECO:0000313" key="6">
    <source>
        <dbReference type="EMBL" id="PYE48398.1"/>
    </source>
</evidence>
<proteinExistence type="predicted"/>
<organism evidence="6 7">
    <name type="scientific">Deinococcus yavapaiensis KR-236</name>
    <dbReference type="NCBI Taxonomy" id="694435"/>
    <lineage>
        <taxon>Bacteria</taxon>
        <taxon>Thermotogati</taxon>
        <taxon>Deinococcota</taxon>
        <taxon>Deinococci</taxon>
        <taxon>Deinococcales</taxon>
        <taxon>Deinococcaceae</taxon>
        <taxon>Deinococcus</taxon>
    </lineage>
</organism>
<dbReference type="EMBL" id="QJSX01000029">
    <property type="protein sequence ID" value="PYE48398.1"/>
    <property type="molecule type" value="Genomic_DNA"/>
</dbReference>
<evidence type="ECO:0000256" key="3">
    <source>
        <dbReference type="ARBA" id="ARBA00022989"/>
    </source>
</evidence>
<protein>
    <submittedName>
        <fullName evidence="6">Thiosulfate dehydrogenase [quinone] large subunit</fullName>
    </submittedName>
</protein>
<dbReference type="PANTHER" id="PTHR39157:SF1">
    <property type="entry name" value="DOXX FAMILY PROTEIN"/>
    <property type="match status" value="1"/>
</dbReference>
<keyword evidence="2 5" id="KW-0812">Transmembrane</keyword>
<feature type="transmembrane region" description="Helical" evidence="5">
    <location>
        <begin position="100"/>
        <end position="128"/>
    </location>
</feature>
<evidence type="ECO:0000313" key="7">
    <source>
        <dbReference type="Proteomes" id="UP000248326"/>
    </source>
</evidence>
<feature type="transmembrane region" description="Helical" evidence="5">
    <location>
        <begin position="134"/>
        <end position="157"/>
    </location>
</feature>
<keyword evidence="7" id="KW-1185">Reference proteome</keyword>
<evidence type="ECO:0000256" key="1">
    <source>
        <dbReference type="ARBA" id="ARBA00004141"/>
    </source>
</evidence>
<evidence type="ECO:0000256" key="4">
    <source>
        <dbReference type="ARBA" id="ARBA00023136"/>
    </source>
</evidence>
<dbReference type="AlphaFoldDB" id="A0A318S0B6"/>
<evidence type="ECO:0000256" key="5">
    <source>
        <dbReference type="SAM" id="Phobius"/>
    </source>
</evidence>
<keyword evidence="4 5" id="KW-0472">Membrane</keyword>
<dbReference type="OrthoDB" id="26941at2"/>
<dbReference type="PANTHER" id="PTHR39157">
    <property type="entry name" value="INTEGRAL MEMBRANE PROTEIN-RELATED"/>
    <property type="match status" value="1"/>
</dbReference>
<gene>
    <name evidence="6" type="ORF">DES52_12917</name>
</gene>